<evidence type="ECO:0000313" key="3">
    <source>
        <dbReference type="Proteomes" id="UP000198736"/>
    </source>
</evidence>
<proteinExistence type="predicted"/>
<dbReference type="InterPro" id="IPR051404">
    <property type="entry name" value="TA_system_antitoxin"/>
</dbReference>
<reference evidence="3" key="1">
    <citation type="submission" date="2015-10" db="EMBL/GenBank/DDBJ databases">
        <authorList>
            <person name="Luecker S."/>
            <person name="Luecker S."/>
        </authorList>
    </citation>
    <scope>NUCLEOTIDE SEQUENCE [LARGE SCALE GENOMIC DNA]</scope>
</reference>
<dbReference type="PANTHER" id="PTHR34504">
    <property type="entry name" value="ANTITOXIN HICB"/>
    <property type="match status" value="1"/>
</dbReference>
<feature type="domain" description="HicB-like antitoxin of toxin-antitoxin system" evidence="1">
    <location>
        <begin position="15"/>
        <end position="76"/>
    </location>
</feature>
<name>A0A0S4L6S2_9BACT</name>
<dbReference type="AlphaFoldDB" id="A0A0S4L6S2"/>
<dbReference type="SUPFAM" id="SSF143100">
    <property type="entry name" value="TTHA1013/TTHA0281-like"/>
    <property type="match status" value="1"/>
</dbReference>
<dbReference type="InterPro" id="IPR031807">
    <property type="entry name" value="HicB-like"/>
</dbReference>
<organism evidence="2 3">
    <name type="scientific">Candidatus Nitrospira nitrificans</name>
    <dbReference type="NCBI Taxonomy" id="1742973"/>
    <lineage>
        <taxon>Bacteria</taxon>
        <taxon>Pseudomonadati</taxon>
        <taxon>Nitrospirota</taxon>
        <taxon>Nitrospiria</taxon>
        <taxon>Nitrospirales</taxon>
        <taxon>Nitrospiraceae</taxon>
        <taxon>Nitrospira</taxon>
    </lineage>
</organism>
<keyword evidence="3" id="KW-1185">Reference proteome</keyword>
<sequence>MNPTEETMDACEYRYTVFFEPAEEGGYIVTCPALPGMVTEGETLEEARVMAKDAIRAYLESLRKDGLQIPPDKDIRLHPVKEELTVGLDAA</sequence>
<evidence type="ECO:0000313" key="2">
    <source>
        <dbReference type="EMBL" id="CUS32446.1"/>
    </source>
</evidence>
<dbReference type="EMBL" id="CZPZ01000002">
    <property type="protein sequence ID" value="CUS32446.1"/>
    <property type="molecule type" value="Genomic_DNA"/>
</dbReference>
<dbReference type="Proteomes" id="UP000198736">
    <property type="component" value="Unassembled WGS sequence"/>
</dbReference>
<dbReference type="PANTHER" id="PTHR34504:SF2">
    <property type="entry name" value="UPF0150 PROTEIN SSL0259"/>
    <property type="match status" value="1"/>
</dbReference>
<gene>
    <name evidence="2" type="ORF">COMA2_100123</name>
</gene>
<dbReference type="Gene3D" id="3.30.160.250">
    <property type="match status" value="1"/>
</dbReference>
<evidence type="ECO:0000259" key="1">
    <source>
        <dbReference type="Pfam" id="PF15919"/>
    </source>
</evidence>
<accession>A0A0S4L6S2</accession>
<dbReference type="InterPro" id="IPR035069">
    <property type="entry name" value="TTHA1013/TTHA0281-like"/>
</dbReference>
<dbReference type="Pfam" id="PF15919">
    <property type="entry name" value="HicB_lk_antitox"/>
    <property type="match status" value="1"/>
</dbReference>
<protein>
    <recommendedName>
        <fullName evidence="1">HicB-like antitoxin of toxin-antitoxin system domain-containing protein</fullName>
    </recommendedName>
</protein>
<dbReference type="STRING" id="1742973.COMA2_100123"/>
<dbReference type="RefSeq" id="WP_245630826.1">
    <property type="nucleotide sequence ID" value="NZ_CZPZ01000002.1"/>
</dbReference>